<dbReference type="RefSeq" id="WP_149286752.1">
    <property type="nucleotide sequence ID" value="NZ_CP038437.2"/>
</dbReference>
<dbReference type="PANTHER" id="PTHR43031:SF18">
    <property type="entry name" value="RHODANESE-RELATED SULFURTRANSFERASES"/>
    <property type="match status" value="1"/>
</dbReference>
<dbReference type="OrthoDB" id="9808735at2"/>
<proteinExistence type="predicted"/>
<dbReference type="SMART" id="SM00450">
    <property type="entry name" value="RHOD"/>
    <property type="match status" value="1"/>
</dbReference>
<dbReference type="PANTHER" id="PTHR43031">
    <property type="entry name" value="FAD-DEPENDENT OXIDOREDUCTASE"/>
    <property type="match status" value="1"/>
</dbReference>
<dbReference type="EMBL" id="CP038437">
    <property type="protein sequence ID" value="QEM83630.1"/>
    <property type="molecule type" value="Genomic_DNA"/>
</dbReference>
<dbReference type="KEGG" id="hbh:E4T21_20220"/>
<dbReference type="Proteomes" id="UP000324285">
    <property type="component" value="Chromosome"/>
</dbReference>
<protein>
    <submittedName>
        <fullName evidence="2">Rhodanese-like domain-containing protein</fullName>
    </submittedName>
</protein>
<dbReference type="CDD" id="cd00158">
    <property type="entry name" value="RHOD"/>
    <property type="match status" value="1"/>
</dbReference>
<dbReference type="Gene3D" id="3.40.250.10">
    <property type="entry name" value="Rhodanese-like domain"/>
    <property type="match status" value="1"/>
</dbReference>
<dbReference type="InterPro" id="IPR001763">
    <property type="entry name" value="Rhodanese-like_dom"/>
</dbReference>
<dbReference type="SUPFAM" id="SSF52821">
    <property type="entry name" value="Rhodanese/Cell cycle control phosphatase"/>
    <property type="match status" value="1"/>
</dbReference>
<dbReference type="InterPro" id="IPR050229">
    <property type="entry name" value="GlpE_sulfurtransferase"/>
</dbReference>
<accession>A0A5C1NLE1</accession>
<reference evidence="2" key="1">
    <citation type="submission" date="2021-02" db="EMBL/GenBank/DDBJ databases">
        <title>Strain Y2R2, a novel species of the genus Halomonas.</title>
        <authorList>
            <person name="Huang H."/>
        </authorList>
    </citation>
    <scope>NUCLEOTIDE SEQUENCE</scope>
    <source>
        <strain evidence="2">Y2R2</strain>
    </source>
</reference>
<keyword evidence="3" id="KW-1185">Reference proteome</keyword>
<dbReference type="Pfam" id="PF00581">
    <property type="entry name" value="Rhodanese"/>
    <property type="match status" value="1"/>
</dbReference>
<feature type="domain" description="Rhodanese" evidence="1">
    <location>
        <begin position="49"/>
        <end position="139"/>
    </location>
</feature>
<organism evidence="2 3">
    <name type="scientific">Halomonas binhaiensis</name>
    <dbReference type="NCBI Taxonomy" id="2562282"/>
    <lineage>
        <taxon>Bacteria</taxon>
        <taxon>Pseudomonadati</taxon>
        <taxon>Pseudomonadota</taxon>
        <taxon>Gammaproteobacteria</taxon>
        <taxon>Oceanospirillales</taxon>
        <taxon>Halomonadaceae</taxon>
        <taxon>Halomonas</taxon>
    </lineage>
</organism>
<evidence type="ECO:0000259" key="1">
    <source>
        <dbReference type="PROSITE" id="PS50206"/>
    </source>
</evidence>
<evidence type="ECO:0000313" key="3">
    <source>
        <dbReference type="Proteomes" id="UP000324285"/>
    </source>
</evidence>
<evidence type="ECO:0000313" key="2">
    <source>
        <dbReference type="EMBL" id="QEM83630.1"/>
    </source>
</evidence>
<dbReference type="PROSITE" id="PS50206">
    <property type="entry name" value="RHODANESE_3"/>
    <property type="match status" value="1"/>
</dbReference>
<dbReference type="InterPro" id="IPR036873">
    <property type="entry name" value="Rhodanese-like_dom_sf"/>
</dbReference>
<dbReference type="AlphaFoldDB" id="A0A5C1NLE1"/>
<sequence length="140" mass="15333">MIDQLFEFVQNHPVLVAAFLAVLTAWLLYELRNANAGGVTPNEATLLVNREDAVILDIRDKNDFKAGHIAGARNVPQSSLDDRMAELDKLKSKPIVVVCKHGQSSGAVQAKLKKAGFEKVLKLKGGMTQWQADSLPIVKK</sequence>
<name>A0A5C1NLE1_9GAMM</name>
<gene>
    <name evidence="2" type="ORF">E4T21_20220</name>
</gene>